<evidence type="ECO:0000256" key="5">
    <source>
        <dbReference type="ARBA" id="ARBA00023242"/>
    </source>
</evidence>
<evidence type="ECO:0000256" key="1">
    <source>
        <dbReference type="ARBA" id="ARBA00004123"/>
    </source>
</evidence>
<dbReference type="OrthoDB" id="3862662at2759"/>
<dbReference type="GO" id="GO:0008270">
    <property type="term" value="F:zinc ion binding"/>
    <property type="evidence" value="ECO:0007669"/>
    <property type="project" value="InterPro"/>
</dbReference>
<protein>
    <recommendedName>
        <fullName evidence="6">Xylanolytic transcriptional activator regulatory domain-containing protein</fullName>
    </recommendedName>
</protein>
<evidence type="ECO:0000313" key="8">
    <source>
        <dbReference type="Proteomes" id="UP000258309"/>
    </source>
</evidence>
<comment type="subcellular location">
    <subcellularLocation>
        <location evidence="1">Nucleus</location>
    </subcellularLocation>
</comment>
<keyword evidence="2" id="KW-0479">Metal-binding</keyword>
<dbReference type="Proteomes" id="UP000258309">
    <property type="component" value="Unassembled WGS sequence"/>
</dbReference>
<comment type="caution">
    <text evidence="7">The sequence shown here is derived from an EMBL/GenBank/DDBJ whole genome shotgun (WGS) entry which is preliminary data.</text>
</comment>
<keyword evidence="5" id="KW-0539">Nucleus</keyword>
<dbReference type="GO" id="GO:0005634">
    <property type="term" value="C:nucleus"/>
    <property type="evidence" value="ECO:0007669"/>
    <property type="project" value="UniProtKB-SubCell"/>
</dbReference>
<sequence>MSRLEEHSRSPRQDLTSGLTAKYACTASSKLDYAEILEYQERKKRRNTARSQTTDTVSLRFADSQRPVEGHPAIDQVSFPAVYFLDSNVFQQDELEIPRPQLPIPSYVKNIIGDVNTMHEYAAEFFDSIHFWWPIISRRRFFKHLLNPLTSPRADVALLCLSIKISTWKPQDEHQSPRTVAYSAVKRYFLELEMQGVLTLQALQAGILICLYEVGHALYPSAYLTIGTCARYGISMGLDKIALLSFQHTSGWLEAEEMKRAWYVTLGNITRSLATPNPQASDTLPVDDNVWDEGGKFPPQTFPLSSSSTLYTGRFARLAQATYLLGLTLEHSSNHDPNQPSCIEEARQLCRTIRSLMWLIDVEGRLRNLPLCPTNALCYMSLYTLHCLYITQVDPTLRQDDNIEDLVGEIIEYGSTLAKAAISYEDDMSKIISPFILHLLYRSAALIFGTSYEPGKNFERLEEMKKGLFKMSKKWRLASSYLDILRAQEFSYYGIKSVS</sequence>
<organism evidence="7 8">
    <name type="scientific">Scytalidium lignicola</name>
    <name type="common">Hyphomycete</name>
    <dbReference type="NCBI Taxonomy" id="5539"/>
    <lineage>
        <taxon>Eukaryota</taxon>
        <taxon>Fungi</taxon>
        <taxon>Dikarya</taxon>
        <taxon>Ascomycota</taxon>
        <taxon>Pezizomycotina</taxon>
        <taxon>Leotiomycetes</taxon>
        <taxon>Leotiomycetes incertae sedis</taxon>
        <taxon>Scytalidium</taxon>
    </lineage>
</organism>
<evidence type="ECO:0000313" key="7">
    <source>
        <dbReference type="EMBL" id="RFU31435.1"/>
    </source>
</evidence>
<accession>A0A3E2HDI8</accession>
<dbReference type="InterPro" id="IPR007219">
    <property type="entry name" value="XnlR_reg_dom"/>
</dbReference>
<dbReference type="GO" id="GO:0003677">
    <property type="term" value="F:DNA binding"/>
    <property type="evidence" value="ECO:0007669"/>
    <property type="project" value="InterPro"/>
</dbReference>
<name>A0A3E2HDI8_SCYLI</name>
<feature type="non-terminal residue" evidence="7">
    <location>
        <position position="1"/>
    </location>
</feature>
<dbReference type="GO" id="GO:0000981">
    <property type="term" value="F:DNA-binding transcription factor activity, RNA polymerase II-specific"/>
    <property type="evidence" value="ECO:0007669"/>
    <property type="project" value="InterPro"/>
</dbReference>
<keyword evidence="4" id="KW-0804">Transcription</keyword>
<evidence type="ECO:0000256" key="4">
    <source>
        <dbReference type="ARBA" id="ARBA00023163"/>
    </source>
</evidence>
<evidence type="ECO:0000256" key="3">
    <source>
        <dbReference type="ARBA" id="ARBA00023015"/>
    </source>
</evidence>
<feature type="domain" description="Xylanolytic transcriptional activator regulatory" evidence="6">
    <location>
        <begin position="124"/>
        <end position="263"/>
    </location>
</feature>
<reference evidence="7 8" key="1">
    <citation type="submission" date="2018-05" db="EMBL/GenBank/DDBJ databases">
        <title>Draft genome sequence of Scytalidium lignicola DSM 105466, a ubiquitous saprotrophic fungus.</title>
        <authorList>
            <person name="Buettner E."/>
            <person name="Gebauer A.M."/>
            <person name="Hofrichter M."/>
            <person name="Liers C."/>
            <person name="Kellner H."/>
        </authorList>
    </citation>
    <scope>NUCLEOTIDE SEQUENCE [LARGE SCALE GENOMIC DNA]</scope>
    <source>
        <strain evidence="7 8">DSM 105466</strain>
    </source>
</reference>
<dbReference type="CDD" id="cd12148">
    <property type="entry name" value="fungal_TF_MHR"/>
    <property type="match status" value="1"/>
</dbReference>
<evidence type="ECO:0000256" key="2">
    <source>
        <dbReference type="ARBA" id="ARBA00022723"/>
    </source>
</evidence>
<gene>
    <name evidence="7" type="ORF">B7463_g4904</name>
</gene>
<dbReference type="InterPro" id="IPR050815">
    <property type="entry name" value="TF_fung"/>
</dbReference>
<dbReference type="STRING" id="5539.A0A3E2HDI8"/>
<dbReference type="PANTHER" id="PTHR47338:SF20">
    <property type="entry name" value="ZN(II)2CYS6 TRANSCRIPTION FACTOR (EUROFUNG)"/>
    <property type="match status" value="1"/>
</dbReference>
<dbReference type="Pfam" id="PF04082">
    <property type="entry name" value="Fungal_trans"/>
    <property type="match status" value="1"/>
</dbReference>
<keyword evidence="8" id="KW-1185">Reference proteome</keyword>
<dbReference type="GO" id="GO:0006351">
    <property type="term" value="P:DNA-templated transcription"/>
    <property type="evidence" value="ECO:0007669"/>
    <property type="project" value="InterPro"/>
</dbReference>
<proteinExistence type="predicted"/>
<evidence type="ECO:0000259" key="6">
    <source>
        <dbReference type="Pfam" id="PF04082"/>
    </source>
</evidence>
<dbReference type="PANTHER" id="PTHR47338">
    <property type="entry name" value="ZN(II)2CYS6 TRANSCRIPTION FACTOR (EUROFUNG)-RELATED"/>
    <property type="match status" value="1"/>
</dbReference>
<feature type="non-terminal residue" evidence="7">
    <location>
        <position position="499"/>
    </location>
</feature>
<keyword evidence="3" id="KW-0805">Transcription regulation</keyword>
<dbReference type="AlphaFoldDB" id="A0A3E2HDI8"/>
<dbReference type="EMBL" id="NCSJ02000076">
    <property type="protein sequence ID" value="RFU31435.1"/>
    <property type="molecule type" value="Genomic_DNA"/>
</dbReference>